<keyword evidence="8 16" id="KW-0808">Transferase</keyword>
<dbReference type="UniPathway" id="UPA00241">
    <property type="reaction ID" value="UER00352"/>
</dbReference>
<evidence type="ECO:0000256" key="12">
    <source>
        <dbReference type="ARBA" id="ARBA00022958"/>
    </source>
</evidence>
<comment type="pathway">
    <text evidence="4 16">Cofactor biosynthesis; coenzyme A biosynthesis; CoA from (R)-pantothenate: step 1/5.</text>
</comment>
<evidence type="ECO:0000256" key="16">
    <source>
        <dbReference type="HAMAP-Rule" id="MF_01274"/>
    </source>
</evidence>
<sequence length="247" mass="27735">MSVQKSNMIIDIGNTRMKVALYVRNQLDGVLTFSNRAHRQVSELIENTQAEYAIISNVTNLPQPLTEVFQENLNIIEFDGTTPIPIKLDYKTPNTLGTDRIANAVGAQKNYPGQNVLIIDFGTCIKFDVLSADGIYRGGAISPGVKMRFKSMHQMTGKLPYIKDWHEDEEIWPGLDTRSSMVSGVIQGVQAEILRYIDISNEHYNNLTVIATGGDFAFFDKAFKNIIFANPYLTLQGLHEILLYNID</sequence>
<keyword evidence="10 16" id="KW-0418">Kinase</keyword>
<keyword evidence="16" id="KW-0479">Metal-binding</keyword>
<dbReference type="Pfam" id="PF03309">
    <property type="entry name" value="Pan_kinase"/>
    <property type="match status" value="1"/>
</dbReference>
<feature type="binding site" evidence="16">
    <location>
        <begin position="97"/>
        <end position="100"/>
    </location>
    <ligand>
        <name>substrate</name>
    </ligand>
</feature>
<dbReference type="CDD" id="cd24015">
    <property type="entry name" value="ASKHA_NBD_PanK-III"/>
    <property type="match status" value="1"/>
</dbReference>
<dbReference type="GO" id="GO:0005524">
    <property type="term" value="F:ATP binding"/>
    <property type="evidence" value="ECO:0007669"/>
    <property type="project" value="UniProtKB-UniRule"/>
</dbReference>
<evidence type="ECO:0000256" key="4">
    <source>
        <dbReference type="ARBA" id="ARBA00005225"/>
    </source>
</evidence>
<comment type="cofactor">
    <cofactor evidence="16">
        <name>NH4(+)</name>
        <dbReference type="ChEBI" id="CHEBI:28938"/>
    </cofactor>
    <cofactor evidence="16">
        <name>K(+)</name>
        <dbReference type="ChEBI" id="CHEBI:29103"/>
    </cofactor>
    <text evidence="16">A monovalent cation. Ammonium or potassium.</text>
</comment>
<dbReference type="GO" id="GO:0005737">
    <property type="term" value="C:cytoplasm"/>
    <property type="evidence" value="ECO:0007669"/>
    <property type="project" value="UniProtKB-SubCell"/>
</dbReference>
<feature type="binding site" evidence="16">
    <location>
        <position position="120"/>
    </location>
    <ligand>
        <name>K(+)</name>
        <dbReference type="ChEBI" id="CHEBI:29103"/>
    </ligand>
</feature>
<dbReference type="GO" id="GO:0046872">
    <property type="term" value="F:metal ion binding"/>
    <property type="evidence" value="ECO:0007669"/>
    <property type="project" value="UniProtKB-KW"/>
</dbReference>
<evidence type="ECO:0000256" key="1">
    <source>
        <dbReference type="ARBA" id="ARBA00001206"/>
    </source>
</evidence>
<dbReference type="InterPro" id="IPR004619">
    <property type="entry name" value="Type_III_PanK"/>
</dbReference>
<comment type="subcellular location">
    <subcellularLocation>
        <location evidence="3 16">Cytoplasm</location>
    </subcellularLocation>
</comment>
<evidence type="ECO:0000313" key="18">
    <source>
        <dbReference type="Proteomes" id="UP000486602"/>
    </source>
</evidence>
<dbReference type="GO" id="GO:0004594">
    <property type="term" value="F:pantothenate kinase activity"/>
    <property type="evidence" value="ECO:0007669"/>
    <property type="project" value="UniProtKB-UniRule"/>
</dbReference>
<dbReference type="PANTHER" id="PTHR34265">
    <property type="entry name" value="TYPE III PANTOTHENATE KINASE"/>
    <property type="match status" value="1"/>
</dbReference>
<feature type="binding site" evidence="16">
    <location>
        <position position="90"/>
    </location>
    <ligand>
        <name>substrate</name>
    </ligand>
</feature>
<evidence type="ECO:0000256" key="15">
    <source>
        <dbReference type="ARBA" id="ARBA00040883"/>
    </source>
</evidence>
<evidence type="ECO:0000313" key="17">
    <source>
        <dbReference type="EMBL" id="NEN23034.1"/>
    </source>
</evidence>
<keyword evidence="11 16" id="KW-0067">ATP-binding</keyword>
<dbReference type="Gene3D" id="3.30.420.40">
    <property type="match status" value="2"/>
</dbReference>
<feature type="binding site" evidence="16">
    <location>
        <position position="177"/>
    </location>
    <ligand>
        <name>substrate</name>
    </ligand>
</feature>
<comment type="subunit">
    <text evidence="5 16">Homodimer.</text>
</comment>
<dbReference type="EC" id="2.7.1.33" evidence="6 16"/>
<evidence type="ECO:0000256" key="7">
    <source>
        <dbReference type="ARBA" id="ARBA00022490"/>
    </source>
</evidence>
<evidence type="ECO:0000256" key="13">
    <source>
        <dbReference type="ARBA" id="ARBA00022993"/>
    </source>
</evidence>
<evidence type="ECO:0000256" key="9">
    <source>
        <dbReference type="ARBA" id="ARBA00022741"/>
    </source>
</evidence>
<protein>
    <recommendedName>
        <fullName evidence="15 16">Type III pantothenate kinase</fullName>
        <ecNumber evidence="6 16">2.7.1.33</ecNumber>
    </recommendedName>
    <alternativeName>
        <fullName evidence="16">PanK-III</fullName>
    </alternativeName>
    <alternativeName>
        <fullName evidence="16">Pantothenic acid kinase</fullName>
    </alternativeName>
</protein>
<dbReference type="Proteomes" id="UP000486602">
    <property type="component" value="Unassembled WGS sequence"/>
</dbReference>
<organism evidence="17 18">
    <name type="scientific">Cryomorpha ignava</name>
    <dbReference type="NCBI Taxonomy" id="101383"/>
    <lineage>
        <taxon>Bacteria</taxon>
        <taxon>Pseudomonadati</taxon>
        <taxon>Bacteroidota</taxon>
        <taxon>Flavobacteriia</taxon>
        <taxon>Flavobacteriales</taxon>
        <taxon>Cryomorphaceae</taxon>
        <taxon>Cryomorpha</taxon>
    </lineage>
</organism>
<evidence type="ECO:0000256" key="2">
    <source>
        <dbReference type="ARBA" id="ARBA00001958"/>
    </source>
</evidence>
<feature type="active site" description="Proton acceptor" evidence="16">
    <location>
        <position position="99"/>
    </location>
</feature>
<comment type="similarity">
    <text evidence="14 16">Belongs to the type III pantothenate kinase family.</text>
</comment>
<comment type="cofactor">
    <cofactor evidence="2">
        <name>K(+)</name>
        <dbReference type="ChEBI" id="CHEBI:29103"/>
    </cofactor>
</comment>
<evidence type="ECO:0000256" key="11">
    <source>
        <dbReference type="ARBA" id="ARBA00022840"/>
    </source>
</evidence>
<dbReference type="AlphaFoldDB" id="A0A7K3WNG4"/>
<evidence type="ECO:0000256" key="3">
    <source>
        <dbReference type="ARBA" id="ARBA00004496"/>
    </source>
</evidence>
<evidence type="ECO:0000256" key="6">
    <source>
        <dbReference type="ARBA" id="ARBA00012102"/>
    </source>
</evidence>
<dbReference type="EMBL" id="JAAGVY010000007">
    <property type="protein sequence ID" value="NEN23034.1"/>
    <property type="molecule type" value="Genomic_DNA"/>
</dbReference>
<comment type="caution">
    <text evidence="17">The sequence shown here is derived from an EMBL/GenBank/DDBJ whole genome shotgun (WGS) entry which is preliminary data.</text>
</comment>
<proteinExistence type="inferred from homology"/>
<dbReference type="SUPFAM" id="SSF53067">
    <property type="entry name" value="Actin-like ATPase domain"/>
    <property type="match status" value="2"/>
</dbReference>
<dbReference type="PANTHER" id="PTHR34265:SF1">
    <property type="entry name" value="TYPE III PANTOTHENATE KINASE"/>
    <property type="match status" value="1"/>
</dbReference>
<evidence type="ECO:0000256" key="8">
    <source>
        <dbReference type="ARBA" id="ARBA00022679"/>
    </source>
</evidence>
<dbReference type="InterPro" id="IPR043129">
    <property type="entry name" value="ATPase_NBD"/>
</dbReference>
<name>A0A7K3WNG4_9FLAO</name>
<comment type="function">
    <text evidence="16">Catalyzes the phosphorylation of pantothenate (Pan), the first step in CoA biosynthesis.</text>
</comment>
<accession>A0A7K3WNG4</accession>
<dbReference type="RefSeq" id="WP_163283841.1">
    <property type="nucleotide sequence ID" value="NZ_JAAGVY010000007.1"/>
</dbReference>
<comment type="catalytic activity">
    <reaction evidence="1 16">
        <text>(R)-pantothenate + ATP = (R)-4'-phosphopantothenate + ADP + H(+)</text>
        <dbReference type="Rhea" id="RHEA:16373"/>
        <dbReference type="ChEBI" id="CHEBI:10986"/>
        <dbReference type="ChEBI" id="CHEBI:15378"/>
        <dbReference type="ChEBI" id="CHEBI:29032"/>
        <dbReference type="ChEBI" id="CHEBI:30616"/>
        <dbReference type="ChEBI" id="CHEBI:456216"/>
        <dbReference type="EC" id="2.7.1.33"/>
    </reaction>
</comment>
<keyword evidence="18" id="KW-1185">Reference proteome</keyword>
<evidence type="ECO:0000256" key="10">
    <source>
        <dbReference type="ARBA" id="ARBA00022777"/>
    </source>
</evidence>
<feature type="binding site" evidence="16">
    <location>
        <begin position="11"/>
        <end position="18"/>
    </location>
    <ligand>
        <name>ATP</name>
        <dbReference type="ChEBI" id="CHEBI:30616"/>
    </ligand>
</feature>
<dbReference type="NCBIfam" id="TIGR00671">
    <property type="entry name" value="baf"/>
    <property type="match status" value="1"/>
</dbReference>
<dbReference type="HAMAP" id="MF_01274">
    <property type="entry name" value="Pantothen_kinase_3"/>
    <property type="match status" value="1"/>
</dbReference>
<reference evidence="17 18" key="1">
    <citation type="submission" date="2020-02" db="EMBL/GenBank/DDBJ databases">
        <title>Out from the shadows clarifying the taxonomy of the family Cryomorphaceae and related taxa by utilizing the GTDB taxonomic framework.</title>
        <authorList>
            <person name="Bowman J.P."/>
        </authorList>
    </citation>
    <scope>NUCLEOTIDE SEQUENCE [LARGE SCALE GENOMIC DNA]</scope>
    <source>
        <strain evidence="17 18">QSSC 1-22</strain>
    </source>
</reference>
<gene>
    <name evidence="16" type="primary">coaX</name>
    <name evidence="17" type="ORF">G3O08_05915</name>
</gene>
<evidence type="ECO:0000256" key="14">
    <source>
        <dbReference type="ARBA" id="ARBA00038036"/>
    </source>
</evidence>
<keyword evidence="12 16" id="KW-0630">Potassium</keyword>
<dbReference type="GO" id="GO:0015937">
    <property type="term" value="P:coenzyme A biosynthetic process"/>
    <property type="evidence" value="ECO:0007669"/>
    <property type="project" value="UniProtKB-UniRule"/>
</dbReference>
<evidence type="ECO:0000256" key="5">
    <source>
        <dbReference type="ARBA" id="ARBA00011738"/>
    </source>
</evidence>
<keyword evidence="7 16" id="KW-0963">Cytoplasm</keyword>
<keyword evidence="13 16" id="KW-0173">Coenzyme A biosynthesis</keyword>
<feature type="binding site" evidence="16">
    <location>
        <position position="123"/>
    </location>
    <ligand>
        <name>ATP</name>
        <dbReference type="ChEBI" id="CHEBI:30616"/>
    </ligand>
</feature>
<keyword evidence="9 16" id="KW-0547">Nucleotide-binding</keyword>